<name>A0A7C4EIP6_9BACT</name>
<dbReference type="Pfam" id="PF03923">
    <property type="entry name" value="Lipoprotein_16"/>
    <property type="match status" value="1"/>
</dbReference>
<accession>A0A7C4EIP6</accession>
<keyword evidence="1" id="KW-0732">Signal</keyword>
<protein>
    <recommendedName>
        <fullName evidence="3">Lipoprotein</fullName>
    </recommendedName>
</protein>
<proteinExistence type="predicted"/>
<dbReference type="InterPro" id="IPR005619">
    <property type="entry name" value="Uncharacterised_YajG"/>
</dbReference>
<feature type="chain" id="PRO_5028233696" description="Lipoprotein" evidence="1">
    <location>
        <begin position="26"/>
        <end position="204"/>
    </location>
</feature>
<dbReference type="EMBL" id="DSRP01000411">
    <property type="protein sequence ID" value="HGG92469.1"/>
    <property type="molecule type" value="Genomic_DNA"/>
</dbReference>
<organism evidence="2">
    <name type="scientific">Fundidesulfovibrio putealis</name>
    <dbReference type="NCBI Taxonomy" id="270496"/>
    <lineage>
        <taxon>Bacteria</taxon>
        <taxon>Pseudomonadati</taxon>
        <taxon>Thermodesulfobacteriota</taxon>
        <taxon>Desulfovibrionia</taxon>
        <taxon>Desulfovibrionales</taxon>
        <taxon>Desulfovibrionaceae</taxon>
        <taxon>Fundidesulfovibrio</taxon>
    </lineage>
</organism>
<comment type="caution">
    <text evidence="2">The sequence shown here is derived from an EMBL/GenBank/DDBJ whole genome shotgun (WGS) entry which is preliminary data.</text>
</comment>
<gene>
    <name evidence="2" type="ORF">ENR59_05895</name>
</gene>
<evidence type="ECO:0000256" key="1">
    <source>
        <dbReference type="SAM" id="SignalP"/>
    </source>
</evidence>
<dbReference type="AlphaFoldDB" id="A0A7C4EIP6"/>
<evidence type="ECO:0008006" key="3">
    <source>
        <dbReference type="Google" id="ProtNLM"/>
    </source>
</evidence>
<reference evidence="2" key="1">
    <citation type="journal article" date="2020" name="mSystems">
        <title>Genome- and Community-Level Interaction Insights into Carbon Utilization and Element Cycling Functions of Hydrothermarchaeota in Hydrothermal Sediment.</title>
        <authorList>
            <person name="Zhou Z."/>
            <person name="Liu Y."/>
            <person name="Xu W."/>
            <person name="Pan J."/>
            <person name="Luo Z.H."/>
            <person name="Li M."/>
        </authorList>
    </citation>
    <scope>NUCLEOTIDE SEQUENCE [LARGE SCALE GENOMIC DNA]</scope>
    <source>
        <strain evidence="2">SpSt-413</strain>
    </source>
</reference>
<feature type="signal peptide" evidence="1">
    <location>
        <begin position="1"/>
        <end position="25"/>
    </location>
</feature>
<sequence>MRRLTSLLLALLALGYVASCSTVPAQSVALRPDVKAPAGNVGKGKPVALRVVDARSGQVLGYRATDGSKGAPITVQGDLSQAVGEPVSKALSDLGFAPAAYKDGAPLTVTVTIRELTYQAEAKTVSRNVITKCTLAVRATNGPGTWEGSFPVRQERELMLAPDEDANARLINDVLTESLSMMMSDPELVQFLGKDTAQGKTIKQ</sequence>
<evidence type="ECO:0000313" key="2">
    <source>
        <dbReference type="EMBL" id="HGG92469.1"/>
    </source>
</evidence>